<reference evidence="2 3" key="1">
    <citation type="submission" date="2019-05" db="EMBL/GenBank/DDBJ databases">
        <title>Another draft genome of Portunus trituberculatus and its Hox gene families provides insights of decapod evolution.</title>
        <authorList>
            <person name="Jeong J.-H."/>
            <person name="Song I."/>
            <person name="Kim S."/>
            <person name="Choi T."/>
            <person name="Kim D."/>
            <person name="Ryu S."/>
            <person name="Kim W."/>
        </authorList>
    </citation>
    <scope>NUCLEOTIDE SEQUENCE [LARGE SCALE GENOMIC DNA]</scope>
    <source>
        <tissue evidence="2">Muscle</tissue>
    </source>
</reference>
<evidence type="ECO:0000313" key="2">
    <source>
        <dbReference type="EMBL" id="MPC56131.1"/>
    </source>
</evidence>
<feature type="compositionally biased region" description="Acidic residues" evidence="1">
    <location>
        <begin position="165"/>
        <end position="174"/>
    </location>
</feature>
<dbReference type="Proteomes" id="UP000324222">
    <property type="component" value="Unassembled WGS sequence"/>
</dbReference>
<accession>A0A5B7G816</accession>
<gene>
    <name evidence="2" type="ORF">E2C01_050084</name>
</gene>
<evidence type="ECO:0000313" key="3">
    <source>
        <dbReference type="Proteomes" id="UP000324222"/>
    </source>
</evidence>
<dbReference type="EMBL" id="VSRR010013721">
    <property type="protein sequence ID" value="MPC56131.1"/>
    <property type="molecule type" value="Genomic_DNA"/>
</dbReference>
<feature type="compositionally biased region" description="Basic residues" evidence="1">
    <location>
        <begin position="129"/>
        <end position="145"/>
    </location>
</feature>
<dbReference type="AlphaFoldDB" id="A0A5B7G816"/>
<dbReference type="OrthoDB" id="9971789at2759"/>
<protein>
    <submittedName>
        <fullName evidence="2">Uncharacterized protein</fullName>
    </submittedName>
</protein>
<name>A0A5B7G816_PORTR</name>
<organism evidence="2 3">
    <name type="scientific">Portunus trituberculatus</name>
    <name type="common">Swimming crab</name>
    <name type="synonym">Neptunus trituberculatus</name>
    <dbReference type="NCBI Taxonomy" id="210409"/>
    <lineage>
        <taxon>Eukaryota</taxon>
        <taxon>Metazoa</taxon>
        <taxon>Ecdysozoa</taxon>
        <taxon>Arthropoda</taxon>
        <taxon>Crustacea</taxon>
        <taxon>Multicrustacea</taxon>
        <taxon>Malacostraca</taxon>
        <taxon>Eumalacostraca</taxon>
        <taxon>Eucarida</taxon>
        <taxon>Decapoda</taxon>
        <taxon>Pleocyemata</taxon>
        <taxon>Brachyura</taxon>
        <taxon>Eubrachyura</taxon>
        <taxon>Portunoidea</taxon>
        <taxon>Portunidae</taxon>
        <taxon>Portuninae</taxon>
        <taxon>Portunus</taxon>
    </lineage>
</organism>
<feature type="region of interest" description="Disordered" evidence="1">
    <location>
        <begin position="116"/>
        <end position="174"/>
    </location>
</feature>
<sequence length="174" mass="20098">MGSSPWDLLRQLVASSLNDKFNATMLEKLVFYDSFSYELLHQMDINMLVEGDIETNRLSVSIDRDVLNIVSHKGTQHTVLSFRLKECFSKDEDNEECVERKGILIKSSSHNFKTRKTLPVSNDDDYRGGRRTTRRGLTKRMRKIRSGNNRMSSKRRSSKKSSINESDDSSDWTP</sequence>
<evidence type="ECO:0000256" key="1">
    <source>
        <dbReference type="SAM" id="MobiDB-lite"/>
    </source>
</evidence>
<keyword evidence="3" id="KW-1185">Reference proteome</keyword>
<comment type="caution">
    <text evidence="2">The sequence shown here is derived from an EMBL/GenBank/DDBJ whole genome shotgun (WGS) entry which is preliminary data.</text>
</comment>
<proteinExistence type="predicted"/>